<keyword evidence="7" id="KW-1185">Reference proteome</keyword>
<accession>S0KM72</accession>
<protein>
    <recommendedName>
        <fullName evidence="5">ABC transporter domain-containing protein</fullName>
    </recommendedName>
</protein>
<dbReference type="CDD" id="cd03230">
    <property type="entry name" value="ABC_DR_subfamily_A"/>
    <property type="match status" value="1"/>
</dbReference>
<dbReference type="Proteomes" id="UP000015961">
    <property type="component" value="Unassembled WGS sequence"/>
</dbReference>
<keyword evidence="4" id="KW-0067">ATP-binding</keyword>
<organism evidence="6 7">
    <name type="scientific">Enterococcus sulfureus ATCC 49903</name>
    <dbReference type="NCBI Taxonomy" id="1140003"/>
    <lineage>
        <taxon>Bacteria</taxon>
        <taxon>Bacillati</taxon>
        <taxon>Bacillota</taxon>
        <taxon>Bacilli</taxon>
        <taxon>Lactobacillales</taxon>
        <taxon>Enterococcaceae</taxon>
        <taxon>Enterococcus</taxon>
    </lineage>
</organism>
<dbReference type="InterPro" id="IPR027417">
    <property type="entry name" value="P-loop_NTPase"/>
</dbReference>
<proteinExistence type="inferred from homology"/>
<dbReference type="STRING" id="1140003.OMY_01900"/>
<keyword evidence="2" id="KW-0813">Transport</keyword>
<dbReference type="InterPro" id="IPR017871">
    <property type="entry name" value="ABC_transporter-like_CS"/>
</dbReference>
<dbReference type="GO" id="GO:0016887">
    <property type="term" value="F:ATP hydrolysis activity"/>
    <property type="evidence" value="ECO:0007669"/>
    <property type="project" value="InterPro"/>
</dbReference>
<dbReference type="RefSeq" id="WP_016186332.1">
    <property type="nucleotide sequence ID" value="NZ_ASWO01000007.1"/>
</dbReference>
<dbReference type="PATRIC" id="fig|1140003.3.peg.1831"/>
<dbReference type="PANTHER" id="PTHR42711:SF5">
    <property type="entry name" value="ABC TRANSPORTER ATP-BINDING PROTEIN NATA"/>
    <property type="match status" value="1"/>
</dbReference>
<evidence type="ECO:0000313" key="7">
    <source>
        <dbReference type="Proteomes" id="UP000015961"/>
    </source>
</evidence>
<dbReference type="SUPFAM" id="SSF52540">
    <property type="entry name" value="P-loop containing nucleoside triphosphate hydrolases"/>
    <property type="match status" value="1"/>
</dbReference>
<evidence type="ECO:0000256" key="3">
    <source>
        <dbReference type="ARBA" id="ARBA00022741"/>
    </source>
</evidence>
<keyword evidence="3" id="KW-0547">Nucleotide-binding</keyword>
<dbReference type="InterPro" id="IPR050763">
    <property type="entry name" value="ABC_transporter_ATP-binding"/>
</dbReference>
<comment type="caution">
    <text evidence="6">The sequence shown here is derived from an EMBL/GenBank/DDBJ whole genome shotgun (WGS) entry which is preliminary data.</text>
</comment>
<dbReference type="InterPro" id="IPR003439">
    <property type="entry name" value="ABC_transporter-like_ATP-bd"/>
</dbReference>
<reference evidence="6 7" key="1">
    <citation type="submission" date="2013-03" db="EMBL/GenBank/DDBJ databases">
        <title>The Genome Sequence of Enterococcus sulfureus ATCC_49903 (PacBio/Illumina hybrid assembly).</title>
        <authorList>
            <consortium name="The Broad Institute Genomics Platform"/>
            <consortium name="The Broad Institute Genome Sequencing Center for Infectious Disease"/>
            <person name="Earl A."/>
            <person name="Russ C."/>
            <person name="Gilmore M."/>
            <person name="Surin D."/>
            <person name="Walker B."/>
            <person name="Young S."/>
            <person name="Zeng Q."/>
            <person name="Gargeya S."/>
            <person name="Fitzgerald M."/>
            <person name="Haas B."/>
            <person name="Abouelleil A."/>
            <person name="Allen A.W."/>
            <person name="Alvarado L."/>
            <person name="Arachchi H.M."/>
            <person name="Berlin A.M."/>
            <person name="Chapman S.B."/>
            <person name="Gainer-Dewar J."/>
            <person name="Goldberg J."/>
            <person name="Griggs A."/>
            <person name="Gujja S."/>
            <person name="Hansen M."/>
            <person name="Howarth C."/>
            <person name="Imamovic A."/>
            <person name="Ireland A."/>
            <person name="Larimer J."/>
            <person name="McCowan C."/>
            <person name="Murphy C."/>
            <person name="Pearson M."/>
            <person name="Poon T.W."/>
            <person name="Priest M."/>
            <person name="Roberts A."/>
            <person name="Saif S."/>
            <person name="Shea T."/>
            <person name="Sisk P."/>
            <person name="Sykes S."/>
            <person name="Wortman J."/>
            <person name="Nusbaum C."/>
            <person name="Birren B."/>
        </authorList>
    </citation>
    <scope>NUCLEOTIDE SEQUENCE [LARGE SCALE GENOMIC DNA]</scope>
    <source>
        <strain evidence="6 7">ATCC 49903</strain>
    </source>
</reference>
<gene>
    <name evidence="6" type="ORF">I573_02183</name>
</gene>
<dbReference type="EMBL" id="ASWO01000007">
    <property type="protein sequence ID" value="EOT83070.1"/>
    <property type="molecule type" value="Genomic_DNA"/>
</dbReference>
<dbReference type="Pfam" id="PF00005">
    <property type="entry name" value="ABC_tran"/>
    <property type="match status" value="1"/>
</dbReference>
<evidence type="ECO:0000259" key="5">
    <source>
        <dbReference type="PROSITE" id="PS50893"/>
    </source>
</evidence>
<evidence type="ECO:0000256" key="4">
    <source>
        <dbReference type="ARBA" id="ARBA00022840"/>
    </source>
</evidence>
<evidence type="ECO:0000313" key="6">
    <source>
        <dbReference type="EMBL" id="EOT83070.1"/>
    </source>
</evidence>
<dbReference type="Gene3D" id="3.40.50.300">
    <property type="entry name" value="P-loop containing nucleotide triphosphate hydrolases"/>
    <property type="match status" value="1"/>
</dbReference>
<sequence length="298" mass="33927">MDVIEVHEISKYYHHQPAIKNVSFHVEKGEVFGFIGPNGAGKSTTIKTMIDFIKPDEGNVQIFGLDSQRNAKAIREKTSYVSSDVRFYPNLTSLDLMRVVAKSAHLTKQEQNQKITYYIELFAMDATKKMHQLSLGNKKKLALACGLLTQPQLLILDEPTNGLDPLMQHRFYEELTRQKQQGMTIFLSSHDLTEVQRQADRAAFIKEGKIVTIEHMNQETVGQIISVTGPSLPMAAFKRIGATVLKQEKQTARLWYGGTRQLLFPVLEDEGIDHFMITDPELEDRFLTLYEHKEEGKS</sequence>
<evidence type="ECO:0000256" key="2">
    <source>
        <dbReference type="ARBA" id="ARBA00022448"/>
    </source>
</evidence>
<feature type="domain" description="ABC transporter" evidence="5">
    <location>
        <begin position="4"/>
        <end position="232"/>
    </location>
</feature>
<dbReference type="AlphaFoldDB" id="S0KM72"/>
<dbReference type="InterPro" id="IPR003593">
    <property type="entry name" value="AAA+_ATPase"/>
</dbReference>
<dbReference type="eggNOG" id="COG1131">
    <property type="taxonomic scope" value="Bacteria"/>
</dbReference>
<dbReference type="PROSITE" id="PS50893">
    <property type="entry name" value="ABC_TRANSPORTER_2"/>
    <property type="match status" value="1"/>
</dbReference>
<dbReference type="PANTHER" id="PTHR42711">
    <property type="entry name" value="ABC TRANSPORTER ATP-BINDING PROTEIN"/>
    <property type="match status" value="1"/>
</dbReference>
<comment type="similarity">
    <text evidence="1">Belongs to the ABC transporter superfamily.</text>
</comment>
<evidence type="ECO:0000256" key="1">
    <source>
        <dbReference type="ARBA" id="ARBA00005417"/>
    </source>
</evidence>
<name>S0KM72_9ENTE</name>
<dbReference type="PROSITE" id="PS00211">
    <property type="entry name" value="ABC_TRANSPORTER_1"/>
    <property type="match status" value="1"/>
</dbReference>
<dbReference type="SMART" id="SM00382">
    <property type="entry name" value="AAA"/>
    <property type="match status" value="1"/>
</dbReference>
<dbReference type="OrthoDB" id="9804819at2"/>
<dbReference type="GO" id="GO:0005524">
    <property type="term" value="F:ATP binding"/>
    <property type="evidence" value="ECO:0007669"/>
    <property type="project" value="UniProtKB-KW"/>
</dbReference>